<accession>A0A834E564</accession>
<sequence>MKKATRRESPLASTTSSSIHLPASVPQNCDFSLLPLDELCVPLTNQGPHSLLDSIPSHLINDIAPVTPLPLQHHQFPLSAGSFSSTYKHMVIFAILKKCVKISLTLLLFLATTQYLSFLYHKTPPKSCLYCMPPFPIFLNPPTIKLSPHHSTKSILVRLYHQQPSKSILRLFLLNLCSAFDTIDLSSLISLLLLASSIPPPPGFHFSPLLWPFLSLFDGSYTFLKSFNVGKLQDSVLAHIFFYLYLLPSDLFYTHGFK</sequence>
<comment type="caution">
    <text evidence="1">The sequence shown here is derived from an EMBL/GenBank/DDBJ whole genome shotgun (WGS) entry which is preliminary data.</text>
</comment>
<dbReference type="AlphaFoldDB" id="A0A834E564"/>
<reference evidence="1 2" key="1">
    <citation type="journal article" date="2020" name="Nature">
        <title>Six reference-quality genomes reveal evolution of bat adaptations.</title>
        <authorList>
            <person name="Jebb D."/>
            <person name="Huang Z."/>
            <person name="Pippel M."/>
            <person name="Hughes G.M."/>
            <person name="Lavrichenko K."/>
            <person name="Devanna P."/>
            <person name="Winkler S."/>
            <person name="Jermiin L.S."/>
            <person name="Skirmuntt E.C."/>
            <person name="Katzourakis A."/>
            <person name="Burkitt-Gray L."/>
            <person name="Ray D.A."/>
            <person name="Sullivan K.A.M."/>
            <person name="Roscito J.G."/>
            <person name="Kirilenko B.M."/>
            <person name="Davalos L.M."/>
            <person name="Corthals A.P."/>
            <person name="Power M.L."/>
            <person name="Jones G."/>
            <person name="Ransome R.D."/>
            <person name="Dechmann D.K.N."/>
            <person name="Locatelli A.G."/>
            <person name="Puechmaille S.J."/>
            <person name="Fedrigo O."/>
            <person name="Jarvis E.D."/>
            <person name="Hiller M."/>
            <person name="Vernes S.C."/>
            <person name="Myers E.W."/>
            <person name="Teeling E.C."/>
        </authorList>
    </citation>
    <scope>NUCLEOTIDE SEQUENCE [LARGE SCALE GENOMIC DNA]</scope>
    <source>
        <strain evidence="1">Bat1K_MPI-CBG_1</strain>
    </source>
</reference>
<name>A0A834E564_9CHIR</name>
<protein>
    <submittedName>
        <fullName evidence="1">Uncharacterized protein</fullName>
    </submittedName>
</protein>
<evidence type="ECO:0000313" key="1">
    <source>
        <dbReference type="EMBL" id="KAF6104246.1"/>
    </source>
</evidence>
<evidence type="ECO:0000313" key="2">
    <source>
        <dbReference type="Proteomes" id="UP000664940"/>
    </source>
</evidence>
<dbReference type="EMBL" id="JABVXQ010000006">
    <property type="protein sequence ID" value="KAF6104246.1"/>
    <property type="molecule type" value="Genomic_DNA"/>
</dbReference>
<organism evidence="1 2">
    <name type="scientific">Phyllostomus discolor</name>
    <name type="common">pale spear-nosed bat</name>
    <dbReference type="NCBI Taxonomy" id="89673"/>
    <lineage>
        <taxon>Eukaryota</taxon>
        <taxon>Metazoa</taxon>
        <taxon>Chordata</taxon>
        <taxon>Craniata</taxon>
        <taxon>Vertebrata</taxon>
        <taxon>Euteleostomi</taxon>
        <taxon>Mammalia</taxon>
        <taxon>Eutheria</taxon>
        <taxon>Laurasiatheria</taxon>
        <taxon>Chiroptera</taxon>
        <taxon>Yangochiroptera</taxon>
        <taxon>Phyllostomidae</taxon>
        <taxon>Phyllostominae</taxon>
        <taxon>Phyllostomus</taxon>
    </lineage>
</organism>
<proteinExistence type="predicted"/>
<gene>
    <name evidence="1" type="ORF">HJG60_011246</name>
</gene>
<dbReference type="Proteomes" id="UP000664940">
    <property type="component" value="Unassembled WGS sequence"/>
</dbReference>